<accession>A0ABW0M2A3</accession>
<dbReference type="PROSITE" id="PS51272">
    <property type="entry name" value="SLH"/>
    <property type="match status" value="3"/>
</dbReference>
<evidence type="ECO:0000259" key="1">
    <source>
        <dbReference type="PROSITE" id="PS51272"/>
    </source>
</evidence>
<dbReference type="PANTHER" id="PTHR43308:SF5">
    <property type="entry name" value="S-LAYER PROTEIN _ PEPTIDOGLYCAN ENDO-BETA-N-ACETYLGLUCOSAMINIDASE"/>
    <property type="match status" value="1"/>
</dbReference>
<dbReference type="Proteomes" id="UP001596105">
    <property type="component" value="Unassembled WGS sequence"/>
</dbReference>
<feature type="domain" description="SLH" evidence="1">
    <location>
        <begin position="184"/>
        <end position="243"/>
    </location>
</feature>
<gene>
    <name evidence="2" type="ORF">ACFPPD_21705</name>
</gene>
<protein>
    <submittedName>
        <fullName evidence="2">S-layer homology domain-containing protein</fullName>
    </submittedName>
</protein>
<comment type="caution">
    <text evidence="2">The sequence shown here is derived from an EMBL/GenBank/DDBJ whole genome shotgun (WGS) entry which is preliminary data.</text>
</comment>
<reference evidence="3" key="1">
    <citation type="journal article" date="2019" name="Int. J. Syst. Evol. Microbiol.">
        <title>The Global Catalogue of Microorganisms (GCM) 10K type strain sequencing project: providing services to taxonomists for standard genome sequencing and annotation.</title>
        <authorList>
            <consortium name="The Broad Institute Genomics Platform"/>
            <consortium name="The Broad Institute Genome Sequencing Center for Infectious Disease"/>
            <person name="Wu L."/>
            <person name="Ma J."/>
        </authorList>
    </citation>
    <scope>NUCLEOTIDE SEQUENCE [LARGE SCALE GENOMIC DNA]</scope>
    <source>
        <strain evidence="3">CCUG 57113</strain>
    </source>
</reference>
<evidence type="ECO:0000313" key="2">
    <source>
        <dbReference type="EMBL" id="MFC5471307.1"/>
    </source>
</evidence>
<organism evidence="2 3">
    <name type="scientific">Cohnella suwonensis</name>
    <dbReference type="NCBI Taxonomy" id="696072"/>
    <lineage>
        <taxon>Bacteria</taxon>
        <taxon>Bacillati</taxon>
        <taxon>Bacillota</taxon>
        <taxon>Bacilli</taxon>
        <taxon>Bacillales</taxon>
        <taxon>Paenibacillaceae</taxon>
        <taxon>Cohnella</taxon>
    </lineage>
</organism>
<feature type="domain" description="SLH" evidence="1">
    <location>
        <begin position="53"/>
        <end position="112"/>
    </location>
</feature>
<dbReference type="Pfam" id="PF00395">
    <property type="entry name" value="SLH"/>
    <property type="match status" value="3"/>
</dbReference>
<name>A0ABW0M2A3_9BACL</name>
<proteinExistence type="predicted"/>
<feature type="domain" description="SLH" evidence="1">
    <location>
        <begin position="113"/>
        <end position="176"/>
    </location>
</feature>
<evidence type="ECO:0000313" key="3">
    <source>
        <dbReference type="Proteomes" id="UP001596105"/>
    </source>
</evidence>
<feature type="non-terminal residue" evidence="2">
    <location>
        <position position="1"/>
    </location>
</feature>
<dbReference type="InterPro" id="IPR051465">
    <property type="entry name" value="Cell_Envelope_Struct_Comp"/>
</dbReference>
<dbReference type="PANTHER" id="PTHR43308">
    <property type="entry name" value="OUTER MEMBRANE PROTEIN ALPHA-RELATED"/>
    <property type="match status" value="1"/>
</dbReference>
<dbReference type="EMBL" id="JBHSMH010000097">
    <property type="protein sequence ID" value="MFC5471307.1"/>
    <property type="molecule type" value="Genomic_DNA"/>
</dbReference>
<dbReference type="InterPro" id="IPR001119">
    <property type="entry name" value="SLH_dom"/>
</dbReference>
<sequence>AIPGGVDPSKITTGVVVDPDGTVRHVPTKIVVIDGKYYAKVNSLTNSTYSVVWHPLAFKDVAQHWAKDAVNDMGSRMVISGIGNDMFNPDQDITRAEFAAIMVRGLGLKLENGSSPFADVKTTDWYSGAIQTAYAYKLISGFEDGTFRPMDKITREQAMTIIAKAMEITGLGASLGAKAADELLSPFADASNASEWAKSGIADCLQVGIVSGRSGTQLAPKAYISRAEVAAIVQRLLQKSELI</sequence>
<keyword evidence="3" id="KW-1185">Reference proteome</keyword>
<dbReference type="RefSeq" id="WP_378083319.1">
    <property type="nucleotide sequence ID" value="NZ_JBHSMH010000097.1"/>
</dbReference>